<dbReference type="EMBL" id="LT629972">
    <property type="protein sequence ID" value="SEI16982.1"/>
    <property type="molecule type" value="Genomic_DNA"/>
</dbReference>
<dbReference type="AlphaFoldDB" id="A0A1H6NME4"/>
<dbReference type="Proteomes" id="UP000182272">
    <property type="component" value="Chromosome I"/>
</dbReference>
<sequence>MIEQFTLLELEAMLKGRAIPGNQLVNETTSQYLYREIQRLAQERDRLRADRDGLLEAGAHLL</sequence>
<gene>
    <name evidence="1" type="ORF">SAMN05216581_3278</name>
</gene>
<dbReference type="OrthoDB" id="7000305at2"/>
<protein>
    <submittedName>
        <fullName evidence="1">Uncharacterized protein</fullName>
    </submittedName>
</protein>
<organism evidence="1 2">
    <name type="scientific">Pseudomonas asplenii</name>
    <dbReference type="NCBI Taxonomy" id="53407"/>
    <lineage>
        <taxon>Bacteria</taxon>
        <taxon>Pseudomonadati</taxon>
        <taxon>Pseudomonadota</taxon>
        <taxon>Gammaproteobacteria</taxon>
        <taxon>Pseudomonadales</taxon>
        <taxon>Pseudomonadaceae</taxon>
        <taxon>Pseudomonas</taxon>
    </lineage>
</organism>
<reference evidence="1 2" key="1">
    <citation type="submission" date="2016-10" db="EMBL/GenBank/DDBJ databases">
        <authorList>
            <person name="de Groot N.N."/>
        </authorList>
    </citation>
    <scope>NUCLEOTIDE SEQUENCE [LARGE SCALE GENOMIC DNA]</scope>
    <source>
        <strain evidence="1 2">LMG 2158</strain>
    </source>
</reference>
<dbReference type="RefSeq" id="WP_019363549.1">
    <property type="nucleotide sequence ID" value="NZ_LT629972.1"/>
</dbReference>
<accession>A0A1H6NME4</accession>
<evidence type="ECO:0000313" key="1">
    <source>
        <dbReference type="EMBL" id="SEI16982.1"/>
    </source>
</evidence>
<evidence type="ECO:0000313" key="2">
    <source>
        <dbReference type="Proteomes" id="UP000182272"/>
    </source>
</evidence>
<name>A0A1H6NME4_9PSED</name>
<proteinExistence type="predicted"/>